<dbReference type="GO" id="GO:0030649">
    <property type="term" value="P:aminoglycoside antibiotic catabolic process"/>
    <property type="evidence" value="ECO:0007669"/>
    <property type="project" value="TreeGrafter"/>
</dbReference>
<dbReference type="Pfam" id="PF13530">
    <property type="entry name" value="SCP2_2"/>
    <property type="match status" value="1"/>
</dbReference>
<proteinExistence type="predicted"/>
<sequence>MIFRYGIDKDFEISKKIWLECFTDSKEEVEFYFSNLYSKENYLILEEDNKIKASLHENKYNLIINKEEVNSFYIVAVAVSPEYRGRGYMDKLLRKSLEQSRKNGYEIVYLSPINAAIYRKYGFDYICNYEKVIFSTEEISTTGFDGEDSIEKIELNLIDKYICDLMDIYNNQMKDFFIYVKRDRKAFKNLLKEVISDGGEIYIFYRDNIPLGYIIFYKNEKIEVRELFSKNIEVKKKFLSFLKTFKEYYPTVEINTPVRDQINFCFKNQEKIEKKDIPFIMGRIVNPQQILKRIDFNGLNFNIWIEDKYLPINDGIYKIMGNDIQRTDKKWDIKIDIGSLSQLLFGYFTLDELIFQNKLSVNNIGIIEALKKEHIFDLKKSYIQDYQ</sequence>
<dbReference type="AlphaFoldDB" id="A0A7G9GZD3"/>
<dbReference type="InterPro" id="IPR016181">
    <property type="entry name" value="Acyl_CoA_acyltransferase"/>
</dbReference>
<dbReference type="Gene3D" id="3.30.1050.10">
    <property type="entry name" value="SCP2 sterol-binding domain"/>
    <property type="match status" value="1"/>
</dbReference>
<dbReference type="PANTHER" id="PTHR37817:SF1">
    <property type="entry name" value="N-ACETYLTRANSFERASE EIS"/>
    <property type="match status" value="1"/>
</dbReference>
<keyword evidence="2" id="KW-0808">Transferase</keyword>
<dbReference type="InterPro" id="IPR051554">
    <property type="entry name" value="Acetyltransferase_Eis"/>
</dbReference>
<dbReference type="EMBL" id="CP060637">
    <property type="protein sequence ID" value="QNM16165.1"/>
    <property type="molecule type" value="Genomic_DNA"/>
</dbReference>
<dbReference type="PROSITE" id="PS51186">
    <property type="entry name" value="GNAT"/>
    <property type="match status" value="1"/>
</dbReference>
<keyword evidence="3" id="KW-1185">Reference proteome</keyword>
<name>A0A7G9GZD3_9FUSO</name>
<dbReference type="Gene3D" id="3.40.630.30">
    <property type="match status" value="2"/>
</dbReference>
<dbReference type="SUPFAM" id="SSF55729">
    <property type="entry name" value="Acyl-CoA N-acyltransferases (Nat)"/>
    <property type="match status" value="1"/>
</dbReference>
<dbReference type="KEGG" id="fho:H9Q81_04990"/>
<gene>
    <name evidence="2" type="ORF">H9Q81_04990</name>
</gene>
<dbReference type="RefSeq" id="WP_101473905.1">
    <property type="nucleotide sequence ID" value="NZ_CP060637.1"/>
</dbReference>
<dbReference type="InterPro" id="IPR025559">
    <property type="entry name" value="Eis_dom"/>
</dbReference>
<feature type="domain" description="N-acetyltransferase" evidence="1">
    <location>
        <begin position="1"/>
        <end position="151"/>
    </location>
</feature>
<reference evidence="2 3" key="1">
    <citation type="submission" date="2020-08" db="EMBL/GenBank/DDBJ databases">
        <authorList>
            <person name="Liu C."/>
            <person name="Sun Q."/>
        </authorList>
    </citation>
    <scope>NUCLEOTIDE SEQUENCE [LARGE SCALE GENOMIC DNA]</scope>
    <source>
        <strain evidence="2 3">NSJ-57</strain>
    </source>
</reference>
<dbReference type="PANTHER" id="PTHR37817">
    <property type="entry name" value="N-ACETYLTRANSFERASE EIS"/>
    <property type="match status" value="1"/>
</dbReference>
<dbReference type="InterPro" id="IPR041380">
    <property type="entry name" value="Acetyltransf_17"/>
</dbReference>
<evidence type="ECO:0000313" key="2">
    <source>
        <dbReference type="EMBL" id="QNM16165.1"/>
    </source>
</evidence>
<accession>A0A7G9GZD3</accession>
<organism evidence="2 3">
    <name type="scientific">Fusobacterium hominis</name>
    <dbReference type="NCBI Taxonomy" id="2764326"/>
    <lineage>
        <taxon>Bacteria</taxon>
        <taxon>Fusobacteriati</taxon>
        <taxon>Fusobacteriota</taxon>
        <taxon>Fusobacteriia</taxon>
        <taxon>Fusobacteriales</taxon>
        <taxon>Fusobacteriaceae</taxon>
        <taxon>Fusobacterium</taxon>
    </lineage>
</organism>
<evidence type="ECO:0000313" key="3">
    <source>
        <dbReference type="Proteomes" id="UP000515913"/>
    </source>
</evidence>
<dbReference type="InterPro" id="IPR036527">
    <property type="entry name" value="SCP2_sterol-bd_dom_sf"/>
</dbReference>
<dbReference type="InterPro" id="IPR000182">
    <property type="entry name" value="GNAT_dom"/>
</dbReference>
<dbReference type="Pfam" id="PF17668">
    <property type="entry name" value="Acetyltransf_17"/>
    <property type="match status" value="1"/>
</dbReference>
<protein>
    <submittedName>
        <fullName evidence="2">GNAT family N-acetyltransferase</fullName>
    </submittedName>
</protein>
<evidence type="ECO:0000259" key="1">
    <source>
        <dbReference type="PROSITE" id="PS51186"/>
    </source>
</evidence>
<dbReference type="Pfam" id="PF13527">
    <property type="entry name" value="Acetyltransf_9"/>
    <property type="match status" value="1"/>
</dbReference>
<dbReference type="GO" id="GO:0034069">
    <property type="term" value="F:aminoglycoside N-acetyltransferase activity"/>
    <property type="evidence" value="ECO:0007669"/>
    <property type="project" value="TreeGrafter"/>
</dbReference>
<dbReference type="CDD" id="cd04301">
    <property type="entry name" value="NAT_SF"/>
    <property type="match status" value="1"/>
</dbReference>
<dbReference type="Proteomes" id="UP000515913">
    <property type="component" value="Chromosome"/>
</dbReference>
<dbReference type="SUPFAM" id="SSF55718">
    <property type="entry name" value="SCP-like"/>
    <property type="match status" value="1"/>
</dbReference>